<name>A0A9W7FYA9_9STRA</name>
<keyword evidence="7" id="KW-1185">Reference proteome</keyword>
<evidence type="ECO:0000256" key="1">
    <source>
        <dbReference type="ARBA" id="ARBA00004922"/>
    </source>
</evidence>
<evidence type="ECO:0000256" key="4">
    <source>
        <dbReference type="ARBA" id="ARBA00022803"/>
    </source>
</evidence>
<comment type="caution">
    <text evidence="6">The sequence shown here is derived from an EMBL/GenBank/DDBJ whole genome shotgun (WGS) entry which is preliminary data.</text>
</comment>
<dbReference type="GO" id="GO:0006493">
    <property type="term" value="P:protein O-linked glycosylation"/>
    <property type="evidence" value="ECO:0007669"/>
    <property type="project" value="InterPro"/>
</dbReference>
<dbReference type="SUPFAM" id="SSF53756">
    <property type="entry name" value="UDP-Glycosyltransferase/glycogen phosphorylase"/>
    <property type="match status" value="1"/>
</dbReference>
<evidence type="ECO:0000313" key="7">
    <source>
        <dbReference type="Proteomes" id="UP001165065"/>
    </source>
</evidence>
<dbReference type="Gene3D" id="3.40.50.2000">
    <property type="entry name" value="Glycogen Phosphorylase B"/>
    <property type="match status" value="1"/>
</dbReference>
<keyword evidence="3" id="KW-0677">Repeat</keyword>
<accession>A0A9W7FYA9</accession>
<reference evidence="7" key="1">
    <citation type="journal article" date="2023" name="Commun. Biol.">
        <title>Genome analysis of Parmales, the sister group of diatoms, reveals the evolutionary specialization of diatoms from phago-mixotrophs to photoautotrophs.</title>
        <authorList>
            <person name="Ban H."/>
            <person name="Sato S."/>
            <person name="Yoshikawa S."/>
            <person name="Yamada K."/>
            <person name="Nakamura Y."/>
            <person name="Ichinomiya M."/>
            <person name="Sato N."/>
            <person name="Blanc-Mathieu R."/>
            <person name="Endo H."/>
            <person name="Kuwata A."/>
            <person name="Ogata H."/>
        </authorList>
    </citation>
    <scope>NUCLEOTIDE SEQUENCE [LARGE SCALE GENOMIC DNA]</scope>
</reference>
<evidence type="ECO:0000256" key="2">
    <source>
        <dbReference type="ARBA" id="ARBA00022679"/>
    </source>
</evidence>
<evidence type="ECO:0000313" key="6">
    <source>
        <dbReference type="EMBL" id="GMI23817.1"/>
    </source>
</evidence>
<dbReference type="EMBL" id="BRYA01000575">
    <property type="protein sequence ID" value="GMI23817.1"/>
    <property type="molecule type" value="Genomic_DNA"/>
</dbReference>
<feature type="domain" description="O-GlcNAc transferase C-terminal" evidence="5">
    <location>
        <begin position="341"/>
        <end position="460"/>
    </location>
</feature>
<comment type="pathway">
    <text evidence="1">Protein modification; protein glycosylation.</text>
</comment>
<protein>
    <recommendedName>
        <fullName evidence="5">O-GlcNAc transferase C-terminal domain-containing protein</fullName>
    </recommendedName>
</protein>
<keyword evidence="4" id="KW-0802">TPR repeat</keyword>
<keyword evidence="2" id="KW-0808">Transferase</keyword>
<proteinExistence type="predicted"/>
<dbReference type="OrthoDB" id="421121at2759"/>
<dbReference type="InterPro" id="IPR029489">
    <property type="entry name" value="OGT/SEC/SPY_C"/>
</dbReference>
<sequence length="564" mass="62010">MSLLLDSFGLTSLLIDLQLWDEASSSSETLMSLSSFSSQAGAKGLRERSLALSHRSSSATLSYCKSPEALEAYLSTLSSLRDSSLNAVRGGGGTLVVPPFESLRMASLGLEGQRDIASFRSREIQDIARGIIDSEETTNLDEAIARGIIDSEETTNLDEAKLVKGNPGRIRVAYITPDISKPGHPLPYLMRDFWTSHNTSEFDVTLYSLGPPPVTEPGVHIKDKMGSKFVEIPLDTKPQEIASQIMSDSPDILVDLCGHAGTDLISTALSVFHYLSPPTPIVSYMGFPGSHGSPHTTHQIVDPIVAPPSLRDSYAGNLVFMPGSYFVNSHSPAPLPASPRSKRSKYNLPPAAFVYSNVGRSDKIDPATFFSWIRILARTENTCLFLLSSGRAMEANVRALLGREGLDDSRVIFGPILEPEEHLERLRCMDCFLDTPCYNSHTVGVDSLWVGVPLVTMLRERGEGEEGWGEEDYMKNGCVCDKLSSRVGASLLHAVNADGYLVGKDLKEYEDIAVRLLREDDFRERVKERIEEGRGQLFGCETWVKQWENGIRRIVGGEEGDVYL</sequence>
<evidence type="ECO:0000259" key="5">
    <source>
        <dbReference type="Pfam" id="PF13844"/>
    </source>
</evidence>
<dbReference type="Proteomes" id="UP001165065">
    <property type="component" value="Unassembled WGS sequence"/>
</dbReference>
<dbReference type="PANTHER" id="PTHR44366:SF1">
    <property type="entry name" value="UDP-N-ACETYLGLUCOSAMINE--PEPTIDE N-ACETYLGLUCOSAMINYLTRANSFERASE 110 KDA SUBUNIT"/>
    <property type="match status" value="1"/>
</dbReference>
<dbReference type="AlphaFoldDB" id="A0A9W7FYA9"/>
<dbReference type="GO" id="GO:0097363">
    <property type="term" value="F:protein O-acetylglucosaminyltransferase activity"/>
    <property type="evidence" value="ECO:0007669"/>
    <property type="project" value="TreeGrafter"/>
</dbReference>
<evidence type="ECO:0000256" key="3">
    <source>
        <dbReference type="ARBA" id="ARBA00022737"/>
    </source>
</evidence>
<feature type="domain" description="O-GlcNAc transferase C-terminal" evidence="5">
    <location>
        <begin position="164"/>
        <end position="331"/>
    </location>
</feature>
<organism evidence="6 7">
    <name type="scientific">Triparma columacea</name>
    <dbReference type="NCBI Taxonomy" id="722753"/>
    <lineage>
        <taxon>Eukaryota</taxon>
        <taxon>Sar</taxon>
        <taxon>Stramenopiles</taxon>
        <taxon>Ochrophyta</taxon>
        <taxon>Bolidophyceae</taxon>
        <taxon>Parmales</taxon>
        <taxon>Triparmaceae</taxon>
        <taxon>Triparma</taxon>
    </lineage>
</organism>
<dbReference type="Pfam" id="PF13844">
    <property type="entry name" value="Glyco_transf_41"/>
    <property type="match status" value="2"/>
</dbReference>
<dbReference type="InterPro" id="IPR037919">
    <property type="entry name" value="OGT"/>
</dbReference>
<dbReference type="PANTHER" id="PTHR44366">
    <property type="entry name" value="UDP-N-ACETYLGLUCOSAMINE--PEPTIDE N-ACETYLGLUCOSAMINYLTRANSFERASE 110 KDA SUBUNIT"/>
    <property type="match status" value="1"/>
</dbReference>
<dbReference type="Gene3D" id="3.40.50.11380">
    <property type="match status" value="1"/>
</dbReference>
<gene>
    <name evidence="6" type="ORF">TrCOL_g8661</name>
</gene>